<feature type="modified residue" description="4-aspartylphosphate" evidence="6">
    <location>
        <position position="57"/>
    </location>
</feature>
<dbReference type="GO" id="GO:0006355">
    <property type="term" value="P:regulation of DNA-templated transcription"/>
    <property type="evidence" value="ECO:0007669"/>
    <property type="project" value="InterPro"/>
</dbReference>
<dbReference type="InterPro" id="IPR011006">
    <property type="entry name" value="CheY-like_superfamily"/>
</dbReference>
<sequence length="241" mass="26458">MKGTHMARILVAEDDPKQAHLLQAYLQAEGHRVVLAADGAAALSNIAQCRPDLLLLDVMMPRLDGWQVMQKLEALGGVPVIVLSARAAEADQLLGFSLGADDYVAKPYSPRQVMARVRAVLRRTGAQEVAQVLQVGPILIDLDRYEVRVGGATVALTSREMSLLVTMARHPGRVFTRAHLLEEVAGFDSSALERTIDMHVLNLRRKIEQDPSHPQYLVTVKGRGYKLASPRKSRAAATSRR</sequence>
<evidence type="ECO:0000256" key="7">
    <source>
        <dbReference type="PROSITE-ProRule" id="PRU01091"/>
    </source>
</evidence>
<feature type="domain" description="Response regulatory" evidence="8">
    <location>
        <begin position="8"/>
        <end position="121"/>
    </location>
</feature>
<dbReference type="InterPro" id="IPR001867">
    <property type="entry name" value="OmpR/PhoB-type_DNA-bd"/>
</dbReference>
<keyword evidence="3" id="KW-0805">Transcription regulation</keyword>
<keyword evidence="4 7" id="KW-0238">DNA-binding</keyword>
<dbReference type="Gene3D" id="1.10.10.10">
    <property type="entry name" value="Winged helix-like DNA-binding domain superfamily/Winged helix DNA-binding domain"/>
    <property type="match status" value="1"/>
</dbReference>
<dbReference type="InterPro" id="IPR001789">
    <property type="entry name" value="Sig_transdc_resp-reg_receiver"/>
</dbReference>
<dbReference type="GO" id="GO:0032993">
    <property type="term" value="C:protein-DNA complex"/>
    <property type="evidence" value="ECO:0007669"/>
    <property type="project" value="TreeGrafter"/>
</dbReference>
<evidence type="ECO:0000259" key="9">
    <source>
        <dbReference type="PROSITE" id="PS51755"/>
    </source>
</evidence>
<dbReference type="Gene3D" id="3.40.50.2300">
    <property type="match status" value="1"/>
</dbReference>
<gene>
    <name evidence="10" type="ORF">EII35_13295</name>
</gene>
<comment type="caution">
    <text evidence="10">The sequence shown here is derived from an EMBL/GenBank/DDBJ whole genome shotgun (WGS) entry which is preliminary data.</text>
</comment>
<evidence type="ECO:0000313" key="11">
    <source>
        <dbReference type="Proteomes" id="UP000280935"/>
    </source>
</evidence>
<keyword evidence="1 6" id="KW-0597">Phosphoprotein</keyword>
<keyword evidence="5" id="KW-0804">Transcription</keyword>
<feature type="DNA-binding region" description="OmpR/PhoB-type" evidence="7">
    <location>
        <begin position="130"/>
        <end position="229"/>
    </location>
</feature>
<feature type="domain" description="OmpR/PhoB-type" evidence="9">
    <location>
        <begin position="130"/>
        <end position="229"/>
    </location>
</feature>
<dbReference type="Pfam" id="PF00486">
    <property type="entry name" value="Trans_reg_C"/>
    <property type="match status" value="1"/>
</dbReference>
<dbReference type="OrthoDB" id="5511894at2"/>
<evidence type="ECO:0000256" key="1">
    <source>
        <dbReference type="ARBA" id="ARBA00022553"/>
    </source>
</evidence>
<keyword evidence="2" id="KW-0902">Two-component regulatory system</keyword>
<dbReference type="EMBL" id="RQYT01000044">
    <property type="protein sequence ID" value="RRD48319.1"/>
    <property type="molecule type" value="Genomic_DNA"/>
</dbReference>
<dbReference type="SMART" id="SM00862">
    <property type="entry name" value="Trans_reg_C"/>
    <property type="match status" value="1"/>
</dbReference>
<dbReference type="CDD" id="cd17574">
    <property type="entry name" value="REC_OmpR"/>
    <property type="match status" value="1"/>
</dbReference>
<dbReference type="SUPFAM" id="SSF52172">
    <property type="entry name" value="CheY-like"/>
    <property type="match status" value="1"/>
</dbReference>
<evidence type="ECO:0000256" key="3">
    <source>
        <dbReference type="ARBA" id="ARBA00023015"/>
    </source>
</evidence>
<dbReference type="GO" id="GO:0000976">
    <property type="term" value="F:transcription cis-regulatory region binding"/>
    <property type="evidence" value="ECO:0007669"/>
    <property type="project" value="TreeGrafter"/>
</dbReference>
<dbReference type="AlphaFoldDB" id="A0A3P1WNW3"/>
<evidence type="ECO:0000256" key="5">
    <source>
        <dbReference type="ARBA" id="ARBA00023163"/>
    </source>
</evidence>
<dbReference type="PANTHER" id="PTHR48111:SF1">
    <property type="entry name" value="TWO-COMPONENT RESPONSE REGULATOR ORR33"/>
    <property type="match status" value="1"/>
</dbReference>
<dbReference type="PROSITE" id="PS50110">
    <property type="entry name" value="RESPONSE_REGULATORY"/>
    <property type="match status" value="1"/>
</dbReference>
<dbReference type="InterPro" id="IPR039420">
    <property type="entry name" value="WalR-like"/>
</dbReference>
<dbReference type="SMART" id="SM00448">
    <property type="entry name" value="REC"/>
    <property type="match status" value="1"/>
</dbReference>
<name>A0A3P1WNW3_9ACTN</name>
<dbReference type="Pfam" id="PF00072">
    <property type="entry name" value="Response_reg"/>
    <property type="match status" value="1"/>
</dbReference>
<dbReference type="Proteomes" id="UP000280935">
    <property type="component" value="Unassembled WGS sequence"/>
</dbReference>
<dbReference type="PANTHER" id="PTHR48111">
    <property type="entry name" value="REGULATOR OF RPOS"/>
    <property type="match status" value="1"/>
</dbReference>
<evidence type="ECO:0000259" key="8">
    <source>
        <dbReference type="PROSITE" id="PS50110"/>
    </source>
</evidence>
<accession>A0A3P1WNW3</accession>
<reference evidence="10 11" key="1">
    <citation type="submission" date="2018-11" db="EMBL/GenBank/DDBJ databases">
        <title>Genomes From Bacteria Associated with the Canine Oral Cavity: a Test Case for Automated Genome-Based Taxonomic Assignment.</title>
        <authorList>
            <person name="Coil D.A."/>
            <person name="Jospin G."/>
            <person name="Darling A.E."/>
            <person name="Wallis C."/>
            <person name="Davis I.J."/>
            <person name="Harris S."/>
            <person name="Eisen J.A."/>
            <person name="Holcombe L.J."/>
            <person name="O'Flynn C."/>
        </authorList>
    </citation>
    <scope>NUCLEOTIDE SEQUENCE [LARGE SCALE GENOMIC DNA]</scope>
    <source>
        <strain evidence="10 11">OH2822_COT-296</strain>
    </source>
</reference>
<evidence type="ECO:0000256" key="4">
    <source>
        <dbReference type="ARBA" id="ARBA00023125"/>
    </source>
</evidence>
<proteinExistence type="predicted"/>
<dbReference type="GO" id="GO:0000156">
    <property type="term" value="F:phosphorelay response regulator activity"/>
    <property type="evidence" value="ECO:0007669"/>
    <property type="project" value="TreeGrafter"/>
</dbReference>
<organism evidence="10 11">
    <name type="scientific">Arachnia propionica</name>
    <dbReference type="NCBI Taxonomy" id="1750"/>
    <lineage>
        <taxon>Bacteria</taxon>
        <taxon>Bacillati</taxon>
        <taxon>Actinomycetota</taxon>
        <taxon>Actinomycetes</taxon>
        <taxon>Propionibacteriales</taxon>
        <taxon>Propionibacteriaceae</taxon>
        <taxon>Arachnia</taxon>
    </lineage>
</organism>
<dbReference type="CDD" id="cd00383">
    <property type="entry name" value="trans_reg_C"/>
    <property type="match status" value="1"/>
</dbReference>
<evidence type="ECO:0000313" key="10">
    <source>
        <dbReference type="EMBL" id="RRD48319.1"/>
    </source>
</evidence>
<evidence type="ECO:0000256" key="2">
    <source>
        <dbReference type="ARBA" id="ARBA00023012"/>
    </source>
</evidence>
<evidence type="ECO:0000256" key="6">
    <source>
        <dbReference type="PROSITE-ProRule" id="PRU00169"/>
    </source>
</evidence>
<protein>
    <submittedName>
        <fullName evidence="10">DNA-binding response regulator</fullName>
    </submittedName>
</protein>
<dbReference type="Gene3D" id="6.10.250.690">
    <property type="match status" value="1"/>
</dbReference>
<dbReference type="PROSITE" id="PS51755">
    <property type="entry name" value="OMPR_PHOB"/>
    <property type="match status" value="1"/>
</dbReference>
<dbReference type="GO" id="GO:0005829">
    <property type="term" value="C:cytosol"/>
    <property type="evidence" value="ECO:0007669"/>
    <property type="project" value="TreeGrafter"/>
</dbReference>
<dbReference type="InterPro" id="IPR036388">
    <property type="entry name" value="WH-like_DNA-bd_sf"/>
</dbReference>